<keyword evidence="2" id="KW-1185">Reference proteome</keyword>
<gene>
    <name evidence="1" type="ORF">CAMP_LOCUS9574</name>
</gene>
<reference evidence="1" key="1">
    <citation type="submission" date="2022-11" db="EMBL/GenBank/DDBJ databases">
        <authorList>
            <person name="Kikuchi T."/>
        </authorList>
    </citation>
    <scope>NUCLEOTIDE SEQUENCE</scope>
    <source>
        <strain evidence="1">PS1010</strain>
    </source>
</reference>
<proteinExistence type="predicted"/>
<organism evidence="1 2">
    <name type="scientific">Caenorhabditis angaria</name>
    <dbReference type="NCBI Taxonomy" id="860376"/>
    <lineage>
        <taxon>Eukaryota</taxon>
        <taxon>Metazoa</taxon>
        <taxon>Ecdysozoa</taxon>
        <taxon>Nematoda</taxon>
        <taxon>Chromadorea</taxon>
        <taxon>Rhabditida</taxon>
        <taxon>Rhabditina</taxon>
        <taxon>Rhabditomorpha</taxon>
        <taxon>Rhabditoidea</taxon>
        <taxon>Rhabditidae</taxon>
        <taxon>Peloderinae</taxon>
        <taxon>Caenorhabditis</taxon>
    </lineage>
</organism>
<name>A0A9P1IPD9_9PELO</name>
<sequence>MSASLAQSEFGNQTHFQIQIGSLISEFEVVYTNCDSQQTNCGWQIKSEKHQKCLSRRRAYYSSLLIDYEQIFARKSRDLLEKYVNNLEIGEFPKAKYFRITGEDVYDIINLKHINPVLKLIGKLPTISKHRFSIDKSSEENLQFDVFIDETSKSKMITIDIIYNTTTGYYEVTLEQQRKYSSDDSKLQWFTSAFIDYREIYRKIVEELMRRFENAIETKEMREDDIFSIKNVNISELGYYTAFIPIRVFDNYYEENNKFSIDDKKLVEFSFELKNNKFYLISDKENSIKYFEYIYAEKAEVLMDDYRNVLLAEKLELKKIFSENFKLYICGRGSLNLTQFEKQLEKMGNVVDFVNPINGDIDLLRNRKSRFLAKFNFDLRKYELTLEYRCQDEDFSKSKDWEKCGNLQRGRNF</sequence>
<dbReference type="AlphaFoldDB" id="A0A9P1IPD9"/>
<evidence type="ECO:0000313" key="2">
    <source>
        <dbReference type="Proteomes" id="UP001152747"/>
    </source>
</evidence>
<dbReference type="Proteomes" id="UP001152747">
    <property type="component" value="Unassembled WGS sequence"/>
</dbReference>
<accession>A0A9P1IPD9</accession>
<comment type="caution">
    <text evidence="1">The sequence shown here is derived from an EMBL/GenBank/DDBJ whole genome shotgun (WGS) entry which is preliminary data.</text>
</comment>
<evidence type="ECO:0000313" key="1">
    <source>
        <dbReference type="EMBL" id="CAI5446937.1"/>
    </source>
</evidence>
<dbReference type="EMBL" id="CANHGI010000004">
    <property type="protein sequence ID" value="CAI5446937.1"/>
    <property type="molecule type" value="Genomic_DNA"/>
</dbReference>
<protein>
    <submittedName>
        <fullName evidence="1">Uncharacterized protein</fullName>
    </submittedName>
</protein>